<dbReference type="CDD" id="cd01164">
    <property type="entry name" value="FruK_PfkB_like"/>
    <property type="match status" value="1"/>
</dbReference>
<dbReference type="AlphaFoldDB" id="A0A0J6WYP8"/>
<dbReference type="FunCoup" id="A0A0J6WYP8">
    <property type="interactions" value="16"/>
</dbReference>
<dbReference type="GO" id="GO:0008662">
    <property type="term" value="F:1-phosphofructokinase activity"/>
    <property type="evidence" value="ECO:0007669"/>
    <property type="project" value="UniProtKB-UniRule"/>
</dbReference>
<dbReference type="PANTHER" id="PTHR46566:SF1">
    <property type="entry name" value="1-PHOSPHOFRUCTOKINASE"/>
    <property type="match status" value="1"/>
</dbReference>
<keyword evidence="2 7" id="KW-0808">Transferase</keyword>
<evidence type="ECO:0000313" key="10">
    <source>
        <dbReference type="EMBL" id="KMO87779.1"/>
    </source>
</evidence>
<gene>
    <name evidence="10" type="ORF">AB840_01250</name>
</gene>
<comment type="catalytic activity">
    <reaction evidence="7">
        <text>D-tagatofuranose 6-phosphate + ATP = D-tagatofuranose 1,6-bisphosphate + ADP + H(+)</text>
        <dbReference type="Rhea" id="RHEA:12420"/>
        <dbReference type="ChEBI" id="CHEBI:15378"/>
        <dbReference type="ChEBI" id="CHEBI:30616"/>
        <dbReference type="ChEBI" id="CHEBI:58694"/>
        <dbReference type="ChEBI" id="CHEBI:58695"/>
        <dbReference type="ChEBI" id="CHEBI:456216"/>
        <dbReference type="EC" id="2.7.1.144"/>
    </reaction>
</comment>
<dbReference type="STRING" id="39029.BSR42_06790"/>
<dbReference type="InterPro" id="IPR022463">
    <property type="entry name" value="1-PFruKinase"/>
</dbReference>
<name>A0A0J6WYP8_9FIRM</name>
<dbReference type="Proteomes" id="UP000036503">
    <property type="component" value="Unassembled WGS sequence"/>
</dbReference>
<dbReference type="GO" id="GO:2001059">
    <property type="term" value="P:D-tagatose 6-phosphate catabolic process"/>
    <property type="evidence" value="ECO:0007669"/>
    <property type="project" value="UniProtKB-UniPathway"/>
</dbReference>
<reference evidence="10 11" key="1">
    <citation type="submission" date="2015-06" db="EMBL/GenBank/DDBJ databases">
        <title>Draft genome sequence of beer spoilage bacterium Megasphaera cerevisiae type strain 20462.</title>
        <authorList>
            <person name="Kutumbaka K."/>
            <person name="Pasmowitz J."/>
            <person name="Mategko J."/>
            <person name="Reyes D."/>
            <person name="Friedrich A."/>
            <person name="Han S."/>
            <person name="Martens-Habbena W."/>
            <person name="Neal-McKinney J."/>
            <person name="Janagama H.K."/>
            <person name="Nadala C."/>
            <person name="Samadpour M."/>
        </authorList>
    </citation>
    <scope>NUCLEOTIDE SEQUENCE [LARGE SCALE GENOMIC DNA]</scope>
    <source>
        <strain evidence="10 11">DSM 20462</strain>
    </source>
</reference>
<dbReference type="InterPro" id="IPR002173">
    <property type="entry name" value="Carboh/pur_kinase_PfkB_CS"/>
</dbReference>
<comment type="caution">
    <text evidence="10">The sequence shown here is derived from an EMBL/GenBank/DDBJ whole genome shotgun (WGS) entry which is preliminary data.</text>
</comment>
<protein>
    <recommendedName>
        <fullName evidence="7">Tagatose-6-phosphate kinase</fullName>
        <ecNumber evidence="7">2.7.1.144</ecNumber>
    </recommendedName>
</protein>
<comment type="function">
    <text evidence="8">Catalyzes the ATP-dependent phosphorylation of fructose-l-phosphate to fructose-l,6-bisphosphate.</text>
</comment>
<dbReference type="InterPro" id="IPR017583">
    <property type="entry name" value="Tagatose/fructose_Pkinase"/>
</dbReference>
<dbReference type="FunFam" id="3.40.1190.20:FF:000001">
    <property type="entry name" value="Phosphofructokinase"/>
    <property type="match status" value="1"/>
</dbReference>
<evidence type="ECO:0000259" key="9">
    <source>
        <dbReference type="Pfam" id="PF00294"/>
    </source>
</evidence>
<dbReference type="UniPathway" id="UPA00704">
    <property type="reaction ID" value="UER00715"/>
</dbReference>
<keyword evidence="4 8" id="KW-0418">Kinase</keyword>
<evidence type="ECO:0000256" key="7">
    <source>
        <dbReference type="PIRNR" id="PIRNR000535"/>
    </source>
</evidence>
<comment type="pathway">
    <text evidence="7">Carbohydrate metabolism; D-tagatose 6-phosphate degradation; D-glyceraldehyde 3-phosphate and glycerone phosphate from D-tagatose 6-phosphate: step 1/2.</text>
</comment>
<evidence type="ECO:0000256" key="5">
    <source>
        <dbReference type="ARBA" id="ARBA00022840"/>
    </source>
</evidence>
<dbReference type="PANTHER" id="PTHR46566">
    <property type="entry name" value="1-PHOSPHOFRUCTOKINASE-RELATED"/>
    <property type="match status" value="1"/>
</dbReference>
<comment type="catalytic activity">
    <reaction evidence="6 8">
        <text>beta-D-fructose 1-phosphate + ATP = beta-D-fructose 1,6-bisphosphate + ADP + H(+)</text>
        <dbReference type="Rhea" id="RHEA:14213"/>
        <dbReference type="ChEBI" id="CHEBI:15378"/>
        <dbReference type="ChEBI" id="CHEBI:30616"/>
        <dbReference type="ChEBI" id="CHEBI:32966"/>
        <dbReference type="ChEBI" id="CHEBI:138881"/>
        <dbReference type="ChEBI" id="CHEBI:456216"/>
        <dbReference type="EC" id="2.7.1.56"/>
    </reaction>
</comment>
<organism evidence="10 11">
    <name type="scientific">Megasphaera cerevisiae DSM 20462</name>
    <dbReference type="NCBI Taxonomy" id="1122219"/>
    <lineage>
        <taxon>Bacteria</taxon>
        <taxon>Bacillati</taxon>
        <taxon>Bacillota</taxon>
        <taxon>Negativicutes</taxon>
        <taxon>Veillonellales</taxon>
        <taxon>Veillonellaceae</taxon>
        <taxon>Megasphaera</taxon>
    </lineage>
</organism>
<feature type="domain" description="Carbohydrate kinase PfkB" evidence="9">
    <location>
        <begin position="17"/>
        <end position="284"/>
    </location>
</feature>
<dbReference type="InParanoid" id="A0A0J6WYP8"/>
<dbReference type="OrthoDB" id="9801219at2"/>
<dbReference type="Gene3D" id="3.40.1190.20">
    <property type="match status" value="1"/>
</dbReference>
<dbReference type="InterPro" id="IPR029056">
    <property type="entry name" value="Ribokinase-like"/>
</dbReference>
<proteinExistence type="inferred from homology"/>
<dbReference type="Pfam" id="PF00294">
    <property type="entry name" value="PfkB"/>
    <property type="match status" value="1"/>
</dbReference>
<keyword evidence="7" id="KW-0423">Lactose metabolism</keyword>
<dbReference type="GO" id="GO:0016052">
    <property type="term" value="P:carbohydrate catabolic process"/>
    <property type="evidence" value="ECO:0007669"/>
    <property type="project" value="UniProtKB-ARBA"/>
</dbReference>
<dbReference type="EMBL" id="LEKT01000002">
    <property type="protein sequence ID" value="KMO87779.1"/>
    <property type="molecule type" value="Genomic_DNA"/>
</dbReference>
<dbReference type="RefSeq" id="WP_048513000.1">
    <property type="nucleotide sequence ID" value="NZ_FUXD01000009.1"/>
</dbReference>
<comment type="similarity">
    <text evidence="7">Belongs to the carbohydrate kinase PfkB family. LacC subfamily.</text>
</comment>
<dbReference type="NCBIfam" id="TIGR03828">
    <property type="entry name" value="pfkB"/>
    <property type="match status" value="1"/>
</dbReference>
<dbReference type="GO" id="GO:0009024">
    <property type="term" value="F:tagatose-6-phosphate kinase activity"/>
    <property type="evidence" value="ECO:0007669"/>
    <property type="project" value="UniProtKB-EC"/>
</dbReference>
<keyword evidence="5 7" id="KW-0067">ATP-binding</keyword>
<dbReference type="InterPro" id="IPR011611">
    <property type="entry name" value="PfkB_dom"/>
</dbReference>
<evidence type="ECO:0000256" key="2">
    <source>
        <dbReference type="ARBA" id="ARBA00022679"/>
    </source>
</evidence>
<evidence type="ECO:0000256" key="4">
    <source>
        <dbReference type="ARBA" id="ARBA00022777"/>
    </source>
</evidence>
<comment type="similarity">
    <text evidence="1">Belongs to the carbohydrate kinase pfkB family.</text>
</comment>
<accession>A0A0J6WYP8</accession>
<dbReference type="GO" id="GO:0044281">
    <property type="term" value="P:small molecule metabolic process"/>
    <property type="evidence" value="ECO:0007669"/>
    <property type="project" value="UniProtKB-ARBA"/>
</dbReference>
<dbReference type="PATRIC" id="fig|1122219.3.peg.284"/>
<dbReference type="GO" id="GO:0005829">
    <property type="term" value="C:cytosol"/>
    <property type="evidence" value="ECO:0007669"/>
    <property type="project" value="TreeGrafter"/>
</dbReference>
<evidence type="ECO:0000313" key="11">
    <source>
        <dbReference type="Proteomes" id="UP000036503"/>
    </source>
</evidence>
<evidence type="ECO:0000256" key="1">
    <source>
        <dbReference type="ARBA" id="ARBA00005380"/>
    </source>
</evidence>
<sequence length="303" mass="33149">MIYTVTFNPSLDYVVHMETFLSGDINRADREMIYPGGKGINVALVLGNLHIPAKILGFTAGFTGREIERLAKKNGGDCDFITLEEGYSRINMKISADEETAVNGIGPDISEEKLQALLRQIEQIKDGDVLVLAGSIPADIPNDIYEQILRRIQGRNIRTVVDATGDLLKNVIKYRPFLIKPNNFELGELFSVDLHTDEEILVCAKRLQSMGARNILVSLGDDGALLLGEDEKIYRMQAPRGNLVNSVGAGDSMVAGFLAGFEASQGDLQEALKMGISAGSASAFQEWLASEADIQEIYKKIPK</sequence>
<dbReference type="GO" id="GO:0005988">
    <property type="term" value="P:lactose metabolic process"/>
    <property type="evidence" value="ECO:0007669"/>
    <property type="project" value="UniProtKB-KW"/>
</dbReference>
<dbReference type="EC" id="2.7.1.144" evidence="7"/>
<keyword evidence="11" id="KW-1185">Reference proteome</keyword>
<dbReference type="PIRSF" id="PIRSF000535">
    <property type="entry name" value="1PFK/6PFK/LacC"/>
    <property type="match status" value="1"/>
</dbReference>
<dbReference type="SUPFAM" id="SSF53613">
    <property type="entry name" value="Ribokinase-like"/>
    <property type="match status" value="1"/>
</dbReference>
<evidence type="ECO:0000256" key="6">
    <source>
        <dbReference type="ARBA" id="ARBA00047745"/>
    </source>
</evidence>
<evidence type="ECO:0000256" key="8">
    <source>
        <dbReference type="RuleBase" id="RU369061"/>
    </source>
</evidence>
<dbReference type="NCBIfam" id="TIGR03168">
    <property type="entry name" value="1-PFK"/>
    <property type="match status" value="1"/>
</dbReference>
<evidence type="ECO:0000256" key="3">
    <source>
        <dbReference type="ARBA" id="ARBA00022741"/>
    </source>
</evidence>
<keyword evidence="3 7" id="KW-0547">Nucleotide-binding</keyword>
<dbReference type="PROSITE" id="PS00584">
    <property type="entry name" value="PFKB_KINASES_2"/>
    <property type="match status" value="1"/>
</dbReference>
<dbReference type="GO" id="GO:0005524">
    <property type="term" value="F:ATP binding"/>
    <property type="evidence" value="ECO:0007669"/>
    <property type="project" value="UniProtKB-UniRule"/>
</dbReference>